<dbReference type="InterPro" id="IPR037523">
    <property type="entry name" value="VOC_core"/>
</dbReference>
<comment type="caution">
    <text evidence="10">The sequence shown here is derived from an EMBL/GenBank/DDBJ whole genome shotgun (WGS) entry which is preliminary data.</text>
</comment>
<evidence type="ECO:0000256" key="1">
    <source>
        <dbReference type="ARBA" id="ARBA00001954"/>
    </source>
</evidence>
<feature type="domain" description="VOC" evidence="9">
    <location>
        <begin position="146"/>
        <end position="276"/>
    </location>
</feature>
<comment type="similarity">
    <text evidence="2 8">Belongs to the extradiol ring-cleavage dioxygenase family.</text>
</comment>
<evidence type="ECO:0000256" key="6">
    <source>
        <dbReference type="ARBA" id="ARBA00023002"/>
    </source>
</evidence>
<evidence type="ECO:0000313" key="11">
    <source>
        <dbReference type="Proteomes" id="UP001500791"/>
    </source>
</evidence>
<keyword evidence="7 8" id="KW-0408">Iron</keyword>
<dbReference type="RefSeq" id="WP_167174200.1">
    <property type="nucleotide sequence ID" value="NZ_BAAAEJ010000003.1"/>
</dbReference>
<dbReference type="Pfam" id="PF22632">
    <property type="entry name" value="BphC_D1"/>
    <property type="match status" value="1"/>
</dbReference>
<dbReference type="PANTHER" id="PTHR21366">
    <property type="entry name" value="GLYOXALASE FAMILY PROTEIN"/>
    <property type="match status" value="1"/>
</dbReference>
<evidence type="ECO:0000256" key="3">
    <source>
        <dbReference type="ARBA" id="ARBA00022723"/>
    </source>
</evidence>
<keyword evidence="6 8" id="KW-0560">Oxidoreductase</keyword>
<dbReference type="PANTHER" id="PTHR21366:SF14">
    <property type="entry name" value="GLYOXALASE DOMAIN-CONTAINING PROTEIN 5"/>
    <property type="match status" value="1"/>
</dbReference>
<reference evidence="10 11" key="1">
    <citation type="journal article" date="2019" name="Int. J. Syst. Evol. Microbiol.">
        <title>The Global Catalogue of Microorganisms (GCM) 10K type strain sequencing project: providing services to taxonomists for standard genome sequencing and annotation.</title>
        <authorList>
            <consortium name="The Broad Institute Genomics Platform"/>
            <consortium name="The Broad Institute Genome Sequencing Center for Infectious Disease"/>
            <person name="Wu L."/>
            <person name="Ma J."/>
        </authorList>
    </citation>
    <scope>NUCLEOTIDE SEQUENCE [LARGE SCALE GENOMIC DNA]</scope>
    <source>
        <strain evidence="10 11">JCM 13476</strain>
    </source>
</reference>
<dbReference type="SUPFAM" id="SSF54593">
    <property type="entry name" value="Glyoxalase/Bleomycin resistance protein/Dihydroxybiphenyl dioxygenase"/>
    <property type="match status" value="1"/>
</dbReference>
<keyword evidence="3" id="KW-0479">Metal-binding</keyword>
<evidence type="ECO:0000256" key="7">
    <source>
        <dbReference type="ARBA" id="ARBA00023004"/>
    </source>
</evidence>
<accession>A0ABN0Y6Z8</accession>
<gene>
    <name evidence="10" type="primary">hsaC</name>
    <name evidence="10" type="ORF">GCM10009093_10470</name>
</gene>
<organism evidence="10 11">
    <name type="scientific">Brevundimonas terrae</name>
    <dbReference type="NCBI Taxonomy" id="363631"/>
    <lineage>
        <taxon>Bacteria</taxon>
        <taxon>Pseudomonadati</taxon>
        <taxon>Pseudomonadota</taxon>
        <taxon>Alphaproteobacteria</taxon>
        <taxon>Caulobacterales</taxon>
        <taxon>Caulobacteraceae</taxon>
        <taxon>Brevundimonas</taxon>
    </lineage>
</organism>
<dbReference type="GO" id="GO:0051213">
    <property type="term" value="F:dioxygenase activity"/>
    <property type="evidence" value="ECO:0007669"/>
    <property type="project" value="UniProtKB-KW"/>
</dbReference>
<keyword evidence="11" id="KW-1185">Reference proteome</keyword>
<keyword evidence="4 8" id="KW-0058">Aromatic hydrocarbons catabolism</keyword>
<evidence type="ECO:0000256" key="2">
    <source>
        <dbReference type="ARBA" id="ARBA00008784"/>
    </source>
</evidence>
<dbReference type="InterPro" id="IPR004360">
    <property type="entry name" value="Glyas_Fos-R_dOase_dom"/>
</dbReference>
<feature type="domain" description="VOC" evidence="9">
    <location>
        <begin position="5"/>
        <end position="120"/>
    </location>
</feature>
<dbReference type="InterPro" id="IPR029068">
    <property type="entry name" value="Glyas_Bleomycin-R_OHBP_Dase"/>
</dbReference>
<comment type="cofactor">
    <cofactor evidence="1 8">
        <name>Fe(2+)</name>
        <dbReference type="ChEBI" id="CHEBI:29033"/>
    </cofactor>
</comment>
<dbReference type="Gene3D" id="3.10.180.10">
    <property type="entry name" value="2,3-Dihydroxybiphenyl 1,2-Dioxygenase, domain 1"/>
    <property type="match status" value="2"/>
</dbReference>
<keyword evidence="5 8" id="KW-0223">Dioxygenase</keyword>
<evidence type="ECO:0000259" key="9">
    <source>
        <dbReference type="PROSITE" id="PS51819"/>
    </source>
</evidence>
<dbReference type="CDD" id="cd07237">
    <property type="entry name" value="BphC1-RGP6_C_like"/>
    <property type="match status" value="1"/>
</dbReference>
<evidence type="ECO:0000313" key="10">
    <source>
        <dbReference type="EMBL" id="GAA0385491.1"/>
    </source>
</evidence>
<sequence>MAVSSLGYIVVEATDLDRWRSFAVEFLGMMEAPSADPDVALFRIDDRPYRFWVQKGQQDRFVAPGWELPNKAAFDAAVVALKDAGRPVEHVDVLEARARQTYEIVRSSDPDGHAFELFHGRFVDYAPFSSTAGTSGFVTGDNGDLGMGHVVLTAPTFTTVHEFYKSVLGFSDTDLGRFYLQGGGRDDPGIGFAFMHATNGRHHSLALGEMPESPNGAVHIMLEVKELADVGRAYDRALKSKGAIPISATLGQHVNDKMISFYVQTPGGFDLEYGWNGLVIDPQTWVPTTSMAVSAWGHKWAWEAED</sequence>
<protein>
    <submittedName>
        <fullName evidence="10">Iron-dependent extradiol dioxygenase HsaC</fullName>
    </submittedName>
</protein>
<name>A0ABN0Y6Z8_9CAUL</name>
<dbReference type="Pfam" id="PF00903">
    <property type="entry name" value="Glyoxalase"/>
    <property type="match status" value="1"/>
</dbReference>
<dbReference type="InterPro" id="IPR050383">
    <property type="entry name" value="GlyoxalaseI/FosfomycinResist"/>
</dbReference>
<evidence type="ECO:0000256" key="4">
    <source>
        <dbReference type="ARBA" id="ARBA00022797"/>
    </source>
</evidence>
<proteinExistence type="inferred from homology"/>
<dbReference type="InterPro" id="IPR000486">
    <property type="entry name" value="Xdiol_ring_cleave_dOase_1/2"/>
</dbReference>
<dbReference type="PROSITE" id="PS51819">
    <property type="entry name" value="VOC"/>
    <property type="match status" value="2"/>
</dbReference>
<dbReference type="Proteomes" id="UP001500791">
    <property type="component" value="Unassembled WGS sequence"/>
</dbReference>
<dbReference type="EMBL" id="BAAAEJ010000003">
    <property type="protein sequence ID" value="GAA0385491.1"/>
    <property type="molecule type" value="Genomic_DNA"/>
</dbReference>
<evidence type="ECO:0000256" key="8">
    <source>
        <dbReference type="RuleBase" id="RU000683"/>
    </source>
</evidence>
<dbReference type="PROSITE" id="PS00082">
    <property type="entry name" value="EXTRADIOL_DIOXYGENAS"/>
    <property type="match status" value="1"/>
</dbReference>
<dbReference type="CDD" id="cd07252">
    <property type="entry name" value="BphC1-RGP6_N_like"/>
    <property type="match status" value="1"/>
</dbReference>
<evidence type="ECO:0000256" key="5">
    <source>
        <dbReference type="ARBA" id="ARBA00022964"/>
    </source>
</evidence>